<sequence>MGDRIDPETRLFTIGKREIEPVKVVRNVRENRLQFGNEHFEPHELRLAHFDDDVITFGSGIANLAHGGAQR</sequence>
<dbReference type="EMBL" id="BMZO01000002">
    <property type="protein sequence ID" value="GHC65468.1"/>
    <property type="molecule type" value="Genomic_DNA"/>
</dbReference>
<proteinExistence type="predicted"/>
<organism evidence="1 2">
    <name type="scientific">Limoniibacter endophyticus</name>
    <dbReference type="NCBI Taxonomy" id="1565040"/>
    <lineage>
        <taxon>Bacteria</taxon>
        <taxon>Pseudomonadati</taxon>
        <taxon>Pseudomonadota</taxon>
        <taxon>Alphaproteobacteria</taxon>
        <taxon>Hyphomicrobiales</taxon>
        <taxon>Bartonellaceae</taxon>
        <taxon>Limoniibacter</taxon>
    </lineage>
</organism>
<keyword evidence="2" id="KW-1185">Reference proteome</keyword>
<accession>A0A8J3DF84</accession>
<evidence type="ECO:0000313" key="1">
    <source>
        <dbReference type="EMBL" id="GHC65468.1"/>
    </source>
</evidence>
<reference evidence="1" key="2">
    <citation type="submission" date="2020-09" db="EMBL/GenBank/DDBJ databases">
        <authorList>
            <person name="Sun Q."/>
            <person name="Kim S."/>
        </authorList>
    </citation>
    <scope>NUCLEOTIDE SEQUENCE</scope>
    <source>
        <strain evidence="1">KCTC 42097</strain>
    </source>
</reference>
<evidence type="ECO:0000313" key="2">
    <source>
        <dbReference type="Proteomes" id="UP000641137"/>
    </source>
</evidence>
<reference evidence="1" key="1">
    <citation type="journal article" date="2014" name="Int. J. Syst. Evol. Microbiol.">
        <title>Complete genome sequence of Corynebacterium casei LMG S-19264T (=DSM 44701T), isolated from a smear-ripened cheese.</title>
        <authorList>
            <consortium name="US DOE Joint Genome Institute (JGI-PGF)"/>
            <person name="Walter F."/>
            <person name="Albersmeier A."/>
            <person name="Kalinowski J."/>
            <person name="Ruckert C."/>
        </authorList>
    </citation>
    <scope>NUCLEOTIDE SEQUENCE</scope>
    <source>
        <strain evidence="1">KCTC 42097</strain>
    </source>
</reference>
<dbReference type="AlphaFoldDB" id="A0A8J3DF84"/>
<gene>
    <name evidence="1" type="ORF">GCM10010136_08180</name>
</gene>
<protein>
    <submittedName>
        <fullName evidence="1">Uncharacterized protein</fullName>
    </submittedName>
</protein>
<name>A0A8J3DF84_9HYPH</name>
<comment type="caution">
    <text evidence="1">The sequence shown here is derived from an EMBL/GenBank/DDBJ whole genome shotgun (WGS) entry which is preliminary data.</text>
</comment>
<dbReference type="Proteomes" id="UP000641137">
    <property type="component" value="Unassembled WGS sequence"/>
</dbReference>